<feature type="signal peptide" evidence="1">
    <location>
        <begin position="1"/>
        <end position="29"/>
    </location>
</feature>
<keyword evidence="3" id="KW-1185">Reference proteome</keyword>
<evidence type="ECO:0000256" key="1">
    <source>
        <dbReference type="SAM" id="SignalP"/>
    </source>
</evidence>
<accession>A0A7W3P953</accession>
<evidence type="ECO:0000313" key="2">
    <source>
        <dbReference type="EMBL" id="MBA8803325.1"/>
    </source>
</evidence>
<comment type="caution">
    <text evidence="2">The sequence shown here is derived from an EMBL/GenBank/DDBJ whole genome shotgun (WGS) entry which is preliminary data.</text>
</comment>
<dbReference type="InterPro" id="IPR014917">
    <property type="entry name" value="DUF1800"/>
</dbReference>
<keyword evidence="1" id="KW-0732">Signal</keyword>
<name>A0A7W3P953_9ACTN</name>
<protein>
    <recommendedName>
        <fullName evidence="4">DUF1800 domain-containing protein</fullName>
    </recommendedName>
</protein>
<dbReference type="PROSITE" id="PS51318">
    <property type="entry name" value="TAT"/>
    <property type="match status" value="1"/>
</dbReference>
<evidence type="ECO:0000313" key="3">
    <source>
        <dbReference type="Proteomes" id="UP000580910"/>
    </source>
</evidence>
<dbReference type="EMBL" id="JACGXA010000001">
    <property type="protein sequence ID" value="MBA8803325.1"/>
    <property type="molecule type" value="Genomic_DNA"/>
</dbReference>
<gene>
    <name evidence="2" type="ORF">FB382_001616</name>
</gene>
<dbReference type="RefSeq" id="WP_182538258.1">
    <property type="nucleotide sequence ID" value="NZ_JACGXA010000001.1"/>
</dbReference>
<organism evidence="2 3">
    <name type="scientific">Nocardioides ginsengisegetis</name>
    <dbReference type="NCBI Taxonomy" id="661491"/>
    <lineage>
        <taxon>Bacteria</taxon>
        <taxon>Bacillati</taxon>
        <taxon>Actinomycetota</taxon>
        <taxon>Actinomycetes</taxon>
        <taxon>Propionibacteriales</taxon>
        <taxon>Nocardioidaceae</taxon>
        <taxon>Nocardioides</taxon>
    </lineage>
</organism>
<dbReference type="InterPro" id="IPR006311">
    <property type="entry name" value="TAT_signal"/>
</dbReference>
<evidence type="ECO:0008006" key="4">
    <source>
        <dbReference type="Google" id="ProtNLM"/>
    </source>
</evidence>
<proteinExistence type="predicted"/>
<dbReference type="Proteomes" id="UP000580910">
    <property type="component" value="Unassembled WGS sequence"/>
</dbReference>
<reference evidence="2 3" key="1">
    <citation type="submission" date="2020-07" db="EMBL/GenBank/DDBJ databases">
        <title>Sequencing the genomes of 1000 actinobacteria strains.</title>
        <authorList>
            <person name="Klenk H.-P."/>
        </authorList>
    </citation>
    <scope>NUCLEOTIDE SEQUENCE [LARGE SCALE GENOMIC DNA]</scope>
    <source>
        <strain evidence="2 3">DSM 21349</strain>
    </source>
</reference>
<dbReference type="Pfam" id="PF08811">
    <property type="entry name" value="DUF1800"/>
    <property type="match status" value="1"/>
</dbReference>
<sequence length="518" mass="57092">MSPTRRSLLAGAGTAVATPVVLPAAAARAASYTPAHYVGAPLLSAQGRHLVGRFSYGVTPALARQVRDAGGPRAWFERQLDPAAVPDPGTGAYLSWWPSLARGPKELADRNETGVEGGWEVMLDYARWVLMRRMGSRRQLLETMTELWENHFNVPADGDASFTYRKDYGDTIRAQALGRFEDLLRAAVLHPAMLIYLDNAISTAKHPNENLGRELLELHTVGRGAYTEDDVKSSARILTGYAVDVWRTWEASYRSSTHWRGPVQVMEFSDPNADADGRAVAERYLSYLAHHPATAQRVARRLAVKFVGDDPPQALVDQLADVYLAHDTEIRPVLRALVASPAFASAVGAKVRDPGEDLVATYRALRVTVARPPAGSGGEKYTANAMLWQAASLGCMPFSWPRPDGQPIDNDSWATPSRLLASMGIHLGMSGGWWPKAGIAYHQPAWWVPEFPIRFNLLVDHLAQQLLHRRSDAALLEACCLAVDISPTERISRDHPLVQWNMPRLLTTFLDSPAFLTR</sequence>
<dbReference type="AlphaFoldDB" id="A0A7W3P953"/>
<feature type="chain" id="PRO_5038422722" description="DUF1800 domain-containing protein" evidence="1">
    <location>
        <begin position="30"/>
        <end position="518"/>
    </location>
</feature>